<dbReference type="PANTHER" id="PTHR10039">
    <property type="entry name" value="AMELOGENIN"/>
    <property type="match status" value="1"/>
</dbReference>
<feature type="repeat" description="WD" evidence="2">
    <location>
        <begin position="463"/>
        <end position="503"/>
    </location>
</feature>
<evidence type="ECO:0008006" key="8">
    <source>
        <dbReference type="Google" id="ProtNLM"/>
    </source>
</evidence>
<dbReference type="InterPro" id="IPR056884">
    <property type="entry name" value="NPHP3-like_N"/>
</dbReference>
<dbReference type="InterPro" id="IPR015943">
    <property type="entry name" value="WD40/YVTN_repeat-like_dom_sf"/>
</dbReference>
<evidence type="ECO:0000259" key="3">
    <source>
        <dbReference type="Pfam" id="PF13360"/>
    </source>
</evidence>
<proteinExistence type="predicted"/>
<dbReference type="Pfam" id="PF22939">
    <property type="entry name" value="WHD_GPIID"/>
    <property type="match status" value="1"/>
</dbReference>
<feature type="domain" description="Pyrrolo-quinoline quinone repeat" evidence="3">
    <location>
        <begin position="474"/>
        <end position="667"/>
    </location>
</feature>
<evidence type="ECO:0000256" key="2">
    <source>
        <dbReference type="PROSITE-ProRule" id="PRU00221"/>
    </source>
</evidence>
<evidence type="ECO:0000259" key="4">
    <source>
        <dbReference type="Pfam" id="PF22939"/>
    </source>
</evidence>
<sequence length="1104" mass="123182">MIARQIEQLDRDGESWDQNDEKSMWRKLFANGIFKTGNIHNHIWVIDGLDECSKSSSWFRLVPQLPSGLRVFMTSRSNDEIERGLTSLGSRVQIQPLVTADTAQDMHAFLRAKLEDLSLENIDGLCNRILTKSQGSFLWVRLVLEEFENAYTDEDSEAILKEVPEDLCQMYTRMLNTIQSERRRSKLTKSILTWSALAGRPLSTEELRCAIRLDINETPHNIEKAIPTVCGQLVFVDQASKVHMIHETAREFILDDDLKSGLAVRKRYLATDVLRNSHGFKPARTSKLAAVIDTSLVDYAAKFFSEHLYRSNSEDDAPMRELSNFLRINVLFWLEMLAGQGDLQPVNRTAVNLAGYLRRRAKYVPPVDKDIQLVDAWATGLVRVSARFRSKLLTCPSAIHYLIPPFCPTESMISKLFIVPTRSLAVKGSRDSEWDDCLARVDFAKGQTTSLAHGTTSFAHISLMRHSERVRFLEFSPDERLLAAGGQKHISVWDPQNGSEMWTTRITSPPLAMVFLNPECLIYANRAHQIITTCIENGETSITSWDSEDTESAPSDQPPSKAAISTNLAFLAVGYRSHPISILDLHSGTLVGRCASGKANGIDAMSFNPNPDVYALVVSNQGGDLLVFDSRTAMLQFQKSNVFAHTLSCSDDGRNLVTGDSRGTVEIYEFDGPDSTVLTLIYRIGVHEEGVKDVRFSEDGLRIVGCRESQVRVWEPAILVQRDADIESQSDISSQMTIAMKTSGSVVTAERPDITSLVSVSNGDHIICGKSNGEVYIWCAVDGRELNFLCYHSRNASVVAIAVADERGIVATADESGRVLVIQMKITSPYWQEAHVSVDRRVRCAISNLLVSPLQDRLLINGKARSQLLDLPSGNLVKNKEHTIQELHIMVTHPRSQDKLILFTAASYRVFSWSTYEETEPGHEAQLIRTSQFSQENVVGASYHGSELVIESLKVTGDGPGMRICYWNGDAFNKAHEKEAAVLGSNIELLSPVLREVIAVVGSTLIFIDKELWICSLDLTTFNTVPYAKRHFFILSEWLNVNGDMIFSFTPKKDFVFANKNGLVIIKSGLEFSEVVTLSPQQSWTVQAGSMHRRTSSSITSTPG</sequence>
<dbReference type="InterPro" id="IPR054471">
    <property type="entry name" value="GPIID_WHD"/>
</dbReference>
<feature type="domain" description="GPI inositol-deacylase winged helix" evidence="4">
    <location>
        <begin position="179"/>
        <end position="264"/>
    </location>
</feature>
<dbReference type="Pfam" id="PF24883">
    <property type="entry name" value="NPHP3_N"/>
    <property type="match status" value="1"/>
</dbReference>
<dbReference type="SUPFAM" id="SSF50998">
    <property type="entry name" value="Quinoprotein alcohol dehydrogenase-like"/>
    <property type="match status" value="1"/>
</dbReference>
<dbReference type="Proteomes" id="UP001391051">
    <property type="component" value="Unassembled WGS sequence"/>
</dbReference>
<evidence type="ECO:0000256" key="1">
    <source>
        <dbReference type="ARBA" id="ARBA00022737"/>
    </source>
</evidence>
<comment type="caution">
    <text evidence="6">The sequence shown here is derived from an EMBL/GenBank/DDBJ whole genome shotgun (WGS) entry which is preliminary data.</text>
</comment>
<dbReference type="GeneID" id="92081158"/>
<keyword evidence="7" id="KW-1185">Reference proteome</keyword>
<dbReference type="Gene3D" id="2.130.10.10">
    <property type="entry name" value="YVTN repeat-like/Quinoprotein amine dehydrogenase"/>
    <property type="match status" value="2"/>
</dbReference>
<dbReference type="EMBL" id="JAQQWE010000008">
    <property type="protein sequence ID" value="KAK7942761.1"/>
    <property type="molecule type" value="Genomic_DNA"/>
</dbReference>
<reference evidence="6 7" key="1">
    <citation type="submission" date="2023-01" db="EMBL/GenBank/DDBJ databases">
        <title>Analysis of 21 Apiospora genomes using comparative genomics revels a genus with tremendous synthesis potential of carbohydrate active enzymes and secondary metabolites.</title>
        <authorList>
            <person name="Sorensen T."/>
        </authorList>
    </citation>
    <scope>NUCLEOTIDE SEQUENCE [LARGE SCALE GENOMIC DNA]</scope>
    <source>
        <strain evidence="6 7">CBS 24483</strain>
    </source>
</reference>
<feature type="domain" description="Nephrocystin 3-like N-terminal" evidence="5">
    <location>
        <begin position="7"/>
        <end position="76"/>
    </location>
</feature>
<dbReference type="RefSeq" id="XP_066694792.1">
    <property type="nucleotide sequence ID" value="XM_066848096.1"/>
</dbReference>
<dbReference type="InterPro" id="IPR001680">
    <property type="entry name" value="WD40_rpt"/>
</dbReference>
<accession>A0ABR1PYG0</accession>
<dbReference type="SMART" id="SM00320">
    <property type="entry name" value="WD40"/>
    <property type="match status" value="5"/>
</dbReference>
<protein>
    <recommendedName>
        <fullName evidence="8">NACHT domain-containing protein</fullName>
    </recommendedName>
</protein>
<keyword evidence="1" id="KW-0677">Repeat</keyword>
<dbReference type="InterPro" id="IPR002372">
    <property type="entry name" value="PQQ_rpt_dom"/>
</dbReference>
<organism evidence="6 7">
    <name type="scientific">Apiospora aurea</name>
    <dbReference type="NCBI Taxonomy" id="335848"/>
    <lineage>
        <taxon>Eukaryota</taxon>
        <taxon>Fungi</taxon>
        <taxon>Dikarya</taxon>
        <taxon>Ascomycota</taxon>
        <taxon>Pezizomycotina</taxon>
        <taxon>Sordariomycetes</taxon>
        <taxon>Xylariomycetidae</taxon>
        <taxon>Amphisphaeriales</taxon>
        <taxon>Apiosporaceae</taxon>
        <taxon>Apiospora</taxon>
    </lineage>
</organism>
<evidence type="ECO:0000313" key="7">
    <source>
        <dbReference type="Proteomes" id="UP001391051"/>
    </source>
</evidence>
<name>A0ABR1PYG0_9PEZI</name>
<keyword evidence="2" id="KW-0853">WD repeat</keyword>
<dbReference type="Pfam" id="PF00400">
    <property type="entry name" value="WD40"/>
    <property type="match status" value="1"/>
</dbReference>
<gene>
    <name evidence="6" type="ORF">PG986_011874</name>
</gene>
<dbReference type="PROSITE" id="PS50082">
    <property type="entry name" value="WD_REPEATS_2"/>
    <property type="match status" value="1"/>
</dbReference>
<dbReference type="PANTHER" id="PTHR10039:SF16">
    <property type="entry name" value="GPI INOSITOL-DEACYLASE"/>
    <property type="match status" value="1"/>
</dbReference>
<evidence type="ECO:0000259" key="5">
    <source>
        <dbReference type="Pfam" id="PF24883"/>
    </source>
</evidence>
<evidence type="ECO:0000313" key="6">
    <source>
        <dbReference type="EMBL" id="KAK7942761.1"/>
    </source>
</evidence>
<dbReference type="InterPro" id="IPR011047">
    <property type="entry name" value="Quinoprotein_ADH-like_sf"/>
</dbReference>
<dbReference type="Pfam" id="PF13360">
    <property type="entry name" value="PQQ_2"/>
    <property type="match status" value="1"/>
</dbReference>